<keyword evidence="2" id="KW-1185">Reference proteome</keyword>
<evidence type="ECO:0000313" key="2">
    <source>
        <dbReference type="Proteomes" id="UP001480595"/>
    </source>
</evidence>
<sequence length="225" mass="25732">MITGHWFNYVDVLAVMPDGASSLRQVPHPFTKKTFISRQTYTREHGPSDAKEASLYAGSSVNSAGGPIRVVDHLMSVYKFHGDDGPLHYQFARRPGRVMNFHLVNIVDNISLPDPDSTVVPDGFFEQVRWFYTDAFLDEDKMICRRCHDSFTGPIVYPRYVKFEFPNVATPPCMSCGSTGYRNWHQSSSGEPNDRLLCYECYCFEQSMRYPHNDHPKLPFRSATS</sequence>
<gene>
    <name evidence="1" type="ORF">PG994_013002</name>
</gene>
<accession>A0ABR1T7E9</accession>
<reference evidence="1 2" key="1">
    <citation type="submission" date="2023-01" db="EMBL/GenBank/DDBJ databases">
        <title>Analysis of 21 Apiospora genomes using comparative genomics revels a genus with tremendous synthesis potential of carbohydrate active enzymes and secondary metabolites.</title>
        <authorList>
            <person name="Sorensen T."/>
        </authorList>
    </citation>
    <scope>NUCLEOTIDE SEQUENCE [LARGE SCALE GENOMIC DNA]</scope>
    <source>
        <strain evidence="1 2">CBS 135458</strain>
    </source>
</reference>
<dbReference type="RefSeq" id="XP_066709372.1">
    <property type="nucleotide sequence ID" value="XM_066864411.1"/>
</dbReference>
<name>A0ABR1T7E9_9PEZI</name>
<proteinExistence type="predicted"/>
<dbReference type="Proteomes" id="UP001480595">
    <property type="component" value="Unassembled WGS sequence"/>
</dbReference>
<dbReference type="EMBL" id="JAQQWL010000013">
    <property type="protein sequence ID" value="KAK8042519.1"/>
    <property type="molecule type" value="Genomic_DNA"/>
</dbReference>
<organism evidence="1 2">
    <name type="scientific">Apiospora phragmitis</name>
    <dbReference type="NCBI Taxonomy" id="2905665"/>
    <lineage>
        <taxon>Eukaryota</taxon>
        <taxon>Fungi</taxon>
        <taxon>Dikarya</taxon>
        <taxon>Ascomycota</taxon>
        <taxon>Pezizomycotina</taxon>
        <taxon>Sordariomycetes</taxon>
        <taxon>Xylariomycetidae</taxon>
        <taxon>Amphisphaeriales</taxon>
        <taxon>Apiosporaceae</taxon>
        <taxon>Apiospora</taxon>
    </lineage>
</organism>
<protein>
    <submittedName>
        <fullName evidence="1">Uncharacterized protein</fullName>
    </submittedName>
</protein>
<evidence type="ECO:0000313" key="1">
    <source>
        <dbReference type="EMBL" id="KAK8042519.1"/>
    </source>
</evidence>
<dbReference type="GeneID" id="92097474"/>
<comment type="caution">
    <text evidence="1">The sequence shown here is derived from an EMBL/GenBank/DDBJ whole genome shotgun (WGS) entry which is preliminary data.</text>
</comment>